<gene>
    <name evidence="1" type="ORF">MOF03_18570</name>
</gene>
<dbReference type="Gene3D" id="2.60.120.200">
    <property type="match status" value="1"/>
</dbReference>
<sequence>MPLNKEKQGLDLNEYTKKLSNDTYALRVGKEVPEGSVNLAYVHTPRIQVDENVSLIDQSYTSDNVIPQDQLESMTVANERGELEYVDIVGEGEVQIRPPQEVFPSNKVNVTRRFKKGEMRTQNALYYKFEIDFHYDSKIAAPNSEGKYETQKYTGQQIELTDENGNLLDDSYKYDIYVTPMELNPRIYRVHIYMHKNTNETDTFKVRYNHIDSVTTDNKIQSVRKSIEFYSNTDNTITIGNQEKHMLEGGKLRIINGVSAFEKKSVEEVKLATNGNEDIFAVVEKENGEGYKIIVPQRSEIDPRKSKIFSHRIIAEYVGAEGKKVKVSVGHITDWVINKEALLSNERKEYSGEWKDIGMPSAGGKLNAREMIELSLPIGTPSIPSDATFYIEDDKGNLLYHVKNLIGNESVDTQINKNMSNRLEAKANDMAEQPWKNAMQNNSVIKRAPIKHHASIIPERQKNKWQFNWKANGQGYTEKKTNYKTNWQVCADVAFDTTNKPKTLDILDKSKWSTIGSAASSKPNDYKAIYSLNFNTSIITTIDNFEVNGADNPSDKNYYAQDGINKATINIPSNISYTPDGSITLSTHGHFNTTGIKTVEVLDPEEIFNVSIAEFADQDSALENQGRDIKVSLKSPEEGFQTITIIWTYNDGSELLFSVEVYFGNPTYKRTFNPDFKRSKNGTLLSDEFARTEKVLLETLTMKDIIGEEISDADVDKISTTIQVKQYQTSSNVEKIISVYDIDSVSTTERKNAGNEKINVYAYVKIPAYQEDNNWMYSYVAEMGKSVIQYLGDTKDIMGFYQKNETFNGSSQSMLDKKDYRFSTKVRLTDPVDDDVIGLMFRVSDSQNYYMFAWEKDQTSTTAKTYTSDHGEGIKGTTLSCDRVHLDHYGFTTVSYDAASNVKENYRVTKNKNDYLNKMGFGLQHKRIFKATPSSYSPSLNKDINSWDGKTRYPMDKTNCSFTDITTKGSLYSSALGKKGWEYNKDYKITVVVTGSLFRIYISEDMESDNLGDLVCEAEDTTHDKGTYGLFCASQRWTYWYDLNMTEIKTETVCSEKKDILLTNTENKKLSNYTASDFMASYIKAISKEKYNNAAYEIFGYKGKSDGDFTITIDSRTQFIYGRTNNPNVNATIKTDWTTDNNGLTVSGTGEIKYHADGHYTITTNPSKLPTDQIPEEVKGFKWNAPSITAGDNVSIKLDGADEIKVTASVPPIQIIGRPYVLPEDEILKSDGIKHLKYLFDFEDEEGFYKAFDIAEDIPKEEILLRIERGTVTGINTDGSAITENPEYRVNYRFRCNVNDYVRMPVDQFQDQLGVNRLRLDSILNENGEFDSNIVVDVVAWTTFEELSAAPLFAIRIEDDRKIKLEKPLVELNEVECDNWYLRVKEGRFLKRITLPYHEINSGEKVPEIYASYPQLLGMVKSPNDIVEIDLEYSLPEYTNQEFLNRPYRFIDKEKPIVLNEYTIQTRFRNIVLLSETGISYLEVFSVRSNEKRLLRISDVDSAKGIIYLHDRIKEQDEVFVKYAYNEDWFTYRGFYKETYENEYIPQEVNVSVNASLKIELSGSKEVTEEYKVPTRHFFFITQSFISTEGVYDRKTGIGNSGNPNFLGGVVANSWDNYRKTYDITTGQLDFLAVGNFYTEVPTSLYDDLNTYFITLRKNGMYVIPLLKNEDSVKETVANKTLNKFGVSVKYVGATNSDTLEFNTDHPALKGYESNGLPFELSTDSELIIDNPKVKPLVWSDKEKTHVIYALYEDNDQKVLIAANEKITPYITGSGWKPAMDLILEYILSTPVRDQIRTVVTEDRKVFGPLNKQINETFITGADIEEKCFSLAIDPSEEFGQDWSDFIDSYGEYNLEVSPTFNASQTGGEVTLLKTVFAKDEKEIGSREATYTDNYKVNVCILLRPVIKQKILTQKFFHLDLNPTQGHQHTIAKEGFHRWIPNNFSEENFELDEVLNRELLAKSIHVYLRPTLIRRVDHSDIKVHGQAIEGTKLPRSIFHTDEEFWFNPKDYKYDPTMLRIGKVSIQANSKIDKDMTILDTRTRGGGLDESLSRELIKHINKESLYHWDIGYFDGEVYQENGVIIIKVPRSILKSDNNPDGFHETEVQQVVAKHKAYGVLPIIEYYDDVEDDLVNNIIPNYQFSHGNDIGYYDPIHSKGDYSIILDMTQPELNNYQLMLNAEAEYAIRIPGYKFTENRYQLNVRAKKDADDSIRGIGQVQITYKNGSSVEIQLSNRLLDSWTTISEYIEIEDEVRNLTIIFTKSEDEKKGSIIIDSVVLVPTPVFSEETEEIYEI</sequence>
<accession>A0A9Q4ER40</accession>
<evidence type="ECO:0000313" key="1">
    <source>
        <dbReference type="EMBL" id="MCY9186613.1"/>
    </source>
</evidence>
<evidence type="ECO:0000313" key="2">
    <source>
        <dbReference type="Proteomes" id="UP001073053"/>
    </source>
</evidence>
<proteinExistence type="predicted"/>
<name>A0A9Q4ER40_9BACI</name>
<protein>
    <submittedName>
        <fullName evidence="1">Uncharacterized protein</fullName>
    </submittedName>
</protein>
<comment type="caution">
    <text evidence="1">The sequence shown here is derived from an EMBL/GenBank/DDBJ whole genome shotgun (WGS) entry which is preliminary data.</text>
</comment>
<dbReference type="RefSeq" id="WP_268522691.1">
    <property type="nucleotide sequence ID" value="NZ_JALAWA010000013.1"/>
</dbReference>
<organism evidence="1 2">
    <name type="scientific">Bacillus halotolerans</name>
    <dbReference type="NCBI Taxonomy" id="260554"/>
    <lineage>
        <taxon>Bacteria</taxon>
        <taxon>Bacillati</taxon>
        <taxon>Bacillota</taxon>
        <taxon>Bacilli</taxon>
        <taxon>Bacillales</taxon>
        <taxon>Bacillaceae</taxon>
        <taxon>Bacillus</taxon>
    </lineage>
</organism>
<dbReference type="Proteomes" id="UP001073053">
    <property type="component" value="Unassembled WGS sequence"/>
</dbReference>
<reference evidence="1" key="1">
    <citation type="submission" date="2022-02" db="EMBL/GenBank/DDBJ databases">
        <title>Crop Bioprotection Bacillus Genome Sequencing.</title>
        <authorList>
            <person name="Dunlap C."/>
        </authorList>
    </citation>
    <scope>NUCLEOTIDE SEQUENCE</scope>
    <source>
        <strain evidence="1">EC49O2N-C10</strain>
    </source>
</reference>
<dbReference type="EMBL" id="JALAWA010000013">
    <property type="protein sequence ID" value="MCY9186613.1"/>
    <property type="molecule type" value="Genomic_DNA"/>
</dbReference>